<feature type="domain" description="Fibronectin type-III" evidence="1">
    <location>
        <begin position="619"/>
        <end position="716"/>
    </location>
</feature>
<dbReference type="Proteomes" id="UP000245535">
    <property type="component" value="Unassembled WGS sequence"/>
</dbReference>
<dbReference type="InterPro" id="IPR036116">
    <property type="entry name" value="FN3_sf"/>
</dbReference>
<dbReference type="Pfam" id="PF25275">
    <property type="entry name" value="Golvesin_C"/>
    <property type="match status" value="1"/>
</dbReference>
<dbReference type="EMBL" id="QGDO01000002">
    <property type="protein sequence ID" value="PWJ43401.1"/>
    <property type="molecule type" value="Genomic_DNA"/>
</dbReference>
<dbReference type="RefSeq" id="WP_109617920.1">
    <property type="nucleotide sequence ID" value="NZ_QGDO01000002.1"/>
</dbReference>
<dbReference type="CDD" id="cd00063">
    <property type="entry name" value="FN3"/>
    <property type="match status" value="1"/>
</dbReference>
<sequence length="1014" mass="115208">MGGEKSILKKLLVGLFIFLSIQVQAQNLSERKAIRKAVEDYIEKASQGEYDWELRSYLKLDTMKVNKGKKQLDLYLSHHLEYSPVREENLAHFERIVSSDLPSPLNAYQIRLFMGKKKGRKVTRDARRKGLVYAPKLSAEELIPNFYREKNKKTEERMPSKQFLKWQKDSPQNVRNLSKSYELDKGLQNRHLALWNSHGWYYENELDRWEWQRARVFQTVEDLFPTEFVLGYIVPMLENAGANVYLPRERDWQTEMVIVDNDSKEERYSEEGKVTNGATGFARGSIPYKSGTNPFELGTYRKMTTSKEENARVTWTPQIKEPGEYAVYISYATESKSTTDARYTVNHSGGSTEFSVNQKMGGGTWIYLGTFHFNTGADASVVLSNKSEEKGDVVTADAVRFGGGMGDIERNGQISNRPRFLEAARYYLQFAGAPAESVYNLNADTLDYQDDYRSRGHWVNYLMGAPYGPYEDPDNEGLHIPVDLSFAFHTDAGTSRNDTVIGTLMIYSQLDLDKKTLFPDKTDRIANRDLADILQSQIVDDIRIKYDSAWSRRPMWDKRYSEATYPNTPSALLELLSHQNFLDMKFGNDPQFQFDVSRAIYKGMLKFLSSRYNVPYEVQPLPIQQFSLDLQPGNKVMLKWQPTDDPLEPSAVAERYVVYKREEGNGFDNGTVVNGNSMLFTDLKKGVIYSFKVAALNDGGESMPSEILAVCNMEDDKEPVLVINGFDRIAPPMTVEKDSTLLFFDNRLDAGVSNRFSLGFIGEQYNYDATSDWEDDDAPGHGASYADYETEVIAGNTFDYPYEHGKAIRKAGHSFVSTSRKAVEAGDVKLMYYDVVDLILGEQKETYPQRAYHKPKFKAFTEALQTELTTYLKGGGKLFVSGAYVGTDLFEGKGEEDSDVQFGLNTLEILGRTNHATRRGQTIVMKKEFDAFRNVSFTTELNSEIYAVEAPDGIEPANENGVQFLRYATNNLGAGVYVEGENNKKVLALGFPFETIIGEKKREEVMKAILELLQ</sequence>
<comment type="caution">
    <text evidence="2">The sequence shown here is derived from an EMBL/GenBank/DDBJ whole genome shotgun (WGS) entry which is preliminary data.</text>
</comment>
<dbReference type="SUPFAM" id="SSF49265">
    <property type="entry name" value="Fibronectin type III"/>
    <property type="match status" value="1"/>
</dbReference>
<dbReference type="OrthoDB" id="719733at2"/>
<organism evidence="2 3">
    <name type="scientific">Sediminitomix flava</name>
    <dbReference type="NCBI Taxonomy" id="379075"/>
    <lineage>
        <taxon>Bacteria</taxon>
        <taxon>Pseudomonadati</taxon>
        <taxon>Bacteroidota</taxon>
        <taxon>Cytophagia</taxon>
        <taxon>Cytophagales</taxon>
        <taxon>Flammeovirgaceae</taxon>
        <taxon>Sediminitomix</taxon>
    </lineage>
</organism>
<reference evidence="2 3" key="1">
    <citation type="submission" date="2018-03" db="EMBL/GenBank/DDBJ databases">
        <title>Genomic Encyclopedia of Archaeal and Bacterial Type Strains, Phase II (KMG-II): from individual species to whole genera.</title>
        <authorList>
            <person name="Goeker M."/>
        </authorList>
    </citation>
    <scope>NUCLEOTIDE SEQUENCE [LARGE SCALE GENOMIC DNA]</scope>
    <source>
        <strain evidence="2 3">DSM 28229</strain>
    </source>
</reference>
<accession>A0A315ZCW8</accession>
<dbReference type="InterPro" id="IPR003961">
    <property type="entry name" value="FN3_dom"/>
</dbReference>
<dbReference type="InterPro" id="IPR013783">
    <property type="entry name" value="Ig-like_fold"/>
</dbReference>
<name>A0A315ZCW8_SEDFL</name>
<keyword evidence="3" id="KW-1185">Reference proteome</keyword>
<protein>
    <submittedName>
        <fullName evidence="2">Fibronectin type III domain protein</fullName>
    </submittedName>
</protein>
<evidence type="ECO:0000313" key="3">
    <source>
        <dbReference type="Proteomes" id="UP000245535"/>
    </source>
</evidence>
<evidence type="ECO:0000313" key="2">
    <source>
        <dbReference type="EMBL" id="PWJ43401.1"/>
    </source>
</evidence>
<gene>
    <name evidence="2" type="ORF">BC781_102962</name>
</gene>
<dbReference type="Gene3D" id="2.60.40.10">
    <property type="entry name" value="Immunoglobulins"/>
    <property type="match status" value="1"/>
</dbReference>
<dbReference type="AlphaFoldDB" id="A0A315ZCW8"/>
<dbReference type="SMART" id="SM00060">
    <property type="entry name" value="FN3"/>
    <property type="match status" value="1"/>
</dbReference>
<proteinExistence type="predicted"/>
<dbReference type="InterPro" id="IPR033803">
    <property type="entry name" value="CBD-like_Golvesin-Xly"/>
</dbReference>
<dbReference type="Gene3D" id="3.40.630.40">
    <property type="entry name" value="Zn-dependent exopeptidases"/>
    <property type="match status" value="1"/>
</dbReference>
<dbReference type="Pfam" id="PF00041">
    <property type="entry name" value="fn3"/>
    <property type="match status" value="1"/>
</dbReference>
<evidence type="ECO:0000259" key="1">
    <source>
        <dbReference type="PROSITE" id="PS50853"/>
    </source>
</evidence>
<dbReference type="SUPFAM" id="SSF53187">
    <property type="entry name" value="Zn-dependent exopeptidases"/>
    <property type="match status" value="1"/>
</dbReference>
<dbReference type="PROSITE" id="PS50853">
    <property type="entry name" value="FN3"/>
    <property type="match status" value="1"/>
</dbReference>